<evidence type="ECO:0000313" key="2">
    <source>
        <dbReference type="Proteomes" id="UP000499080"/>
    </source>
</evidence>
<accession>A0A4Y2H745</accession>
<keyword evidence="2" id="KW-1185">Reference proteome</keyword>
<sequence>MKPTNNTITVSLDLTKGFDMAWKNKLLVKCHNEFNIRDPTREDPQGSALSRTLFSLFMAGMQKMIISCNIGLFADGVVIWKSDEDTTKIENSTYVQLATKDFSQRELLEITKSPTYLGFTLDTEINFGKNIAKLAEKGRKRLQLLNLISGRGWGANSGNLTMTYIALIRPVLECGYQIYQVASQTNLNKLERVQLSAAQIITGLRSCCAKAIVVFEADLQPLTLRRQILQDILPN</sequence>
<evidence type="ECO:0000313" key="1">
    <source>
        <dbReference type="EMBL" id="GBM60736.1"/>
    </source>
</evidence>
<proteinExistence type="predicted"/>
<dbReference type="OrthoDB" id="6432178at2759"/>
<organism evidence="1 2">
    <name type="scientific">Araneus ventricosus</name>
    <name type="common">Orbweaver spider</name>
    <name type="synonym">Epeira ventricosa</name>
    <dbReference type="NCBI Taxonomy" id="182803"/>
    <lineage>
        <taxon>Eukaryota</taxon>
        <taxon>Metazoa</taxon>
        <taxon>Ecdysozoa</taxon>
        <taxon>Arthropoda</taxon>
        <taxon>Chelicerata</taxon>
        <taxon>Arachnida</taxon>
        <taxon>Araneae</taxon>
        <taxon>Araneomorphae</taxon>
        <taxon>Entelegynae</taxon>
        <taxon>Araneoidea</taxon>
        <taxon>Araneidae</taxon>
        <taxon>Araneus</taxon>
    </lineage>
</organism>
<gene>
    <name evidence="1" type="ORF">AVEN_147988_1</name>
</gene>
<protein>
    <recommendedName>
        <fullName evidence="3">Reverse transcriptase domain-containing protein</fullName>
    </recommendedName>
</protein>
<name>A0A4Y2H745_ARAVE</name>
<evidence type="ECO:0008006" key="3">
    <source>
        <dbReference type="Google" id="ProtNLM"/>
    </source>
</evidence>
<dbReference type="EMBL" id="BGPR01001736">
    <property type="protein sequence ID" value="GBM60736.1"/>
    <property type="molecule type" value="Genomic_DNA"/>
</dbReference>
<comment type="caution">
    <text evidence="1">The sequence shown here is derived from an EMBL/GenBank/DDBJ whole genome shotgun (WGS) entry which is preliminary data.</text>
</comment>
<dbReference type="AlphaFoldDB" id="A0A4Y2H745"/>
<dbReference type="Proteomes" id="UP000499080">
    <property type="component" value="Unassembled WGS sequence"/>
</dbReference>
<reference evidence="1 2" key="1">
    <citation type="journal article" date="2019" name="Sci. Rep.">
        <title>Orb-weaving spider Araneus ventricosus genome elucidates the spidroin gene catalogue.</title>
        <authorList>
            <person name="Kono N."/>
            <person name="Nakamura H."/>
            <person name="Ohtoshi R."/>
            <person name="Moran D.A.P."/>
            <person name="Shinohara A."/>
            <person name="Yoshida Y."/>
            <person name="Fujiwara M."/>
            <person name="Mori M."/>
            <person name="Tomita M."/>
            <person name="Arakawa K."/>
        </authorList>
    </citation>
    <scope>NUCLEOTIDE SEQUENCE [LARGE SCALE GENOMIC DNA]</scope>
</reference>